<accession>A0A9P5XYN0</accession>
<dbReference type="EMBL" id="MU150324">
    <property type="protein sequence ID" value="KAF9459089.1"/>
    <property type="molecule type" value="Genomic_DNA"/>
</dbReference>
<keyword evidence="2" id="KW-0418">Kinase</keyword>
<dbReference type="InterPro" id="IPR011009">
    <property type="entry name" value="Kinase-like_dom_sf"/>
</dbReference>
<proteinExistence type="predicted"/>
<protein>
    <submittedName>
        <fullName evidence="2">Kinase-like domain-containing protein</fullName>
    </submittedName>
</protein>
<keyword evidence="2" id="KW-0808">Transferase</keyword>
<dbReference type="InterPro" id="IPR000719">
    <property type="entry name" value="Prot_kinase_dom"/>
</dbReference>
<evidence type="ECO:0000313" key="2">
    <source>
        <dbReference type="EMBL" id="KAF9459089.1"/>
    </source>
</evidence>
<dbReference type="Gene3D" id="1.10.510.10">
    <property type="entry name" value="Transferase(Phosphotransferase) domain 1"/>
    <property type="match status" value="1"/>
</dbReference>
<name>A0A9P5XYN0_9AGAR</name>
<sequence>MVRRSFSRQAYALAKSPSPTVNTRNDSPAPFLYQHGLILSSSPRVIRYPRVLVDARLSTSKPTENEVPQIILKLSSILEDVHQYRKILECTGDNAQNLLDVFQSLLFSPGLESGFRRRLVVAVQKLSRKSNLYPTCFTLDGVQLIGDEPVAAGSFGDVYKGQLHARHVCLKVIRMYQTSKSEHIFKYFSREAVLWGQLSHPNLLPFFGLFRFRSRMCLVSPWMDNGAIIYYLENNPNVDRLLLASDIATGVSYLHENNVIHGDLKGANILVTNTGRACLADFGLSAITDPEIMIWTSQSSGVSKGGSIRWQAPELLNIDDDFVPNSKESDVYALACVYYEIFTGNVPFVEVPRDTSVMLKVRAGTRPTRPVSSSPAWTTRGLTEVIWDLIQECWRENLASRPNVEEVLSRLARVTPIDKRPTESVDLIPSASFRNSLGSALDVYNLADLETLIYASHEKPD</sequence>
<dbReference type="AlphaFoldDB" id="A0A9P5XYN0"/>
<evidence type="ECO:0000259" key="1">
    <source>
        <dbReference type="PROSITE" id="PS50011"/>
    </source>
</evidence>
<dbReference type="OrthoDB" id="122279at2759"/>
<dbReference type="PROSITE" id="PS50011">
    <property type="entry name" value="PROTEIN_KINASE_DOM"/>
    <property type="match status" value="1"/>
</dbReference>
<dbReference type="SUPFAM" id="SSF56112">
    <property type="entry name" value="Protein kinase-like (PK-like)"/>
    <property type="match status" value="1"/>
</dbReference>
<organism evidence="2 3">
    <name type="scientific">Collybia nuda</name>
    <dbReference type="NCBI Taxonomy" id="64659"/>
    <lineage>
        <taxon>Eukaryota</taxon>
        <taxon>Fungi</taxon>
        <taxon>Dikarya</taxon>
        <taxon>Basidiomycota</taxon>
        <taxon>Agaricomycotina</taxon>
        <taxon>Agaricomycetes</taxon>
        <taxon>Agaricomycetidae</taxon>
        <taxon>Agaricales</taxon>
        <taxon>Tricholomatineae</taxon>
        <taxon>Clitocybaceae</taxon>
        <taxon>Collybia</taxon>
    </lineage>
</organism>
<reference evidence="2" key="1">
    <citation type="submission" date="2020-11" db="EMBL/GenBank/DDBJ databases">
        <authorList>
            <consortium name="DOE Joint Genome Institute"/>
            <person name="Ahrendt S."/>
            <person name="Riley R."/>
            <person name="Andreopoulos W."/>
            <person name="Labutti K."/>
            <person name="Pangilinan J."/>
            <person name="Ruiz-Duenas F.J."/>
            <person name="Barrasa J.M."/>
            <person name="Sanchez-Garcia M."/>
            <person name="Camarero S."/>
            <person name="Miyauchi S."/>
            <person name="Serrano A."/>
            <person name="Linde D."/>
            <person name="Babiker R."/>
            <person name="Drula E."/>
            <person name="Ayuso-Fernandez I."/>
            <person name="Pacheco R."/>
            <person name="Padilla G."/>
            <person name="Ferreira P."/>
            <person name="Barriuso J."/>
            <person name="Kellner H."/>
            <person name="Castanera R."/>
            <person name="Alfaro M."/>
            <person name="Ramirez L."/>
            <person name="Pisabarro A.G."/>
            <person name="Kuo A."/>
            <person name="Tritt A."/>
            <person name="Lipzen A."/>
            <person name="He G."/>
            <person name="Yan M."/>
            <person name="Ng V."/>
            <person name="Cullen D."/>
            <person name="Martin F."/>
            <person name="Rosso M.-N."/>
            <person name="Henrissat B."/>
            <person name="Hibbett D."/>
            <person name="Martinez A.T."/>
            <person name="Grigoriev I.V."/>
        </authorList>
    </citation>
    <scope>NUCLEOTIDE SEQUENCE</scope>
    <source>
        <strain evidence="2">CBS 247.69</strain>
    </source>
</reference>
<dbReference type="Pfam" id="PF07714">
    <property type="entry name" value="PK_Tyr_Ser-Thr"/>
    <property type="match status" value="1"/>
</dbReference>
<dbReference type="GO" id="GO:0005524">
    <property type="term" value="F:ATP binding"/>
    <property type="evidence" value="ECO:0007669"/>
    <property type="project" value="InterPro"/>
</dbReference>
<dbReference type="InterPro" id="IPR051681">
    <property type="entry name" value="Ser/Thr_Kinases-Pseudokinases"/>
</dbReference>
<dbReference type="InterPro" id="IPR008271">
    <property type="entry name" value="Ser/Thr_kinase_AS"/>
</dbReference>
<keyword evidence="3" id="KW-1185">Reference proteome</keyword>
<dbReference type="PROSITE" id="PS00108">
    <property type="entry name" value="PROTEIN_KINASE_ST"/>
    <property type="match status" value="1"/>
</dbReference>
<evidence type="ECO:0000313" key="3">
    <source>
        <dbReference type="Proteomes" id="UP000807353"/>
    </source>
</evidence>
<gene>
    <name evidence="2" type="ORF">BDZ94DRAFT_1269143</name>
</gene>
<comment type="caution">
    <text evidence="2">The sequence shown here is derived from an EMBL/GenBank/DDBJ whole genome shotgun (WGS) entry which is preliminary data.</text>
</comment>
<dbReference type="InterPro" id="IPR001245">
    <property type="entry name" value="Ser-Thr/Tyr_kinase_cat_dom"/>
</dbReference>
<dbReference type="Proteomes" id="UP000807353">
    <property type="component" value="Unassembled WGS sequence"/>
</dbReference>
<dbReference type="PANTHER" id="PTHR44329">
    <property type="entry name" value="SERINE/THREONINE-PROTEIN KINASE TNNI3K-RELATED"/>
    <property type="match status" value="1"/>
</dbReference>
<dbReference type="SMART" id="SM00220">
    <property type="entry name" value="S_TKc"/>
    <property type="match status" value="1"/>
</dbReference>
<feature type="domain" description="Protein kinase" evidence="1">
    <location>
        <begin position="144"/>
        <end position="414"/>
    </location>
</feature>
<dbReference type="GO" id="GO:0004674">
    <property type="term" value="F:protein serine/threonine kinase activity"/>
    <property type="evidence" value="ECO:0007669"/>
    <property type="project" value="TreeGrafter"/>
</dbReference>